<dbReference type="Proteomes" id="UP000762676">
    <property type="component" value="Unassembled WGS sequence"/>
</dbReference>
<keyword evidence="2" id="KW-1185">Reference proteome</keyword>
<gene>
    <name evidence="1" type="ORF">ElyMa_005605300</name>
</gene>
<protein>
    <submittedName>
        <fullName evidence="1">Uncharacterized protein</fullName>
    </submittedName>
</protein>
<sequence length="128" mass="14381">CLNLRFRDQSYAGREFYLAIRACAVKSHKAVIANIAFTINEALDILEDCLDDDASGFDRVNIYFEPLECQVLTDEDSADEDGVIDNLSRKQLNASCTVTACNKKLGKETSLKLSLKQMKGTRRPFKHC</sequence>
<feature type="non-terminal residue" evidence="1">
    <location>
        <position position="1"/>
    </location>
</feature>
<dbReference type="EMBL" id="BMAT01011190">
    <property type="protein sequence ID" value="GFR68306.1"/>
    <property type="molecule type" value="Genomic_DNA"/>
</dbReference>
<name>A0AAV4F689_9GAST</name>
<comment type="caution">
    <text evidence="1">The sequence shown here is derived from an EMBL/GenBank/DDBJ whole genome shotgun (WGS) entry which is preliminary data.</text>
</comment>
<evidence type="ECO:0000313" key="1">
    <source>
        <dbReference type="EMBL" id="GFR68306.1"/>
    </source>
</evidence>
<reference evidence="1 2" key="1">
    <citation type="journal article" date="2021" name="Elife">
        <title>Chloroplast acquisition without the gene transfer in kleptoplastic sea slugs, Plakobranchus ocellatus.</title>
        <authorList>
            <person name="Maeda T."/>
            <person name="Takahashi S."/>
            <person name="Yoshida T."/>
            <person name="Shimamura S."/>
            <person name="Takaki Y."/>
            <person name="Nagai Y."/>
            <person name="Toyoda A."/>
            <person name="Suzuki Y."/>
            <person name="Arimoto A."/>
            <person name="Ishii H."/>
            <person name="Satoh N."/>
            <person name="Nishiyama T."/>
            <person name="Hasebe M."/>
            <person name="Maruyama T."/>
            <person name="Minagawa J."/>
            <person name="Obokata J."/>
            <person name="Shigenobu S."/>
        </authorList>
    </citation>
    <scope>NUCLEOTIDE SEQUENCE [LARGE SCALE GENOMIC DNA]</scope>
</reference>
<dbReference type="AlphaFoldDB" id="A0AAV4F689"/>
<organism evidence="1 2">
    <name type="scientific">Elysia marginata</name>
    <dbReference type="NCBI Taxonomy" id="1093978"/>
    <lineage>
        <taxon>Eukaryota</taxon>
        <taxon>Metazoa</taxon>
        <taxon>Spiralia</taxon>
        <taxon>Lophotrochozoa</taxon>
        <taxon>Mollusca</taxon>
        <taxon>Gastropoda</taxon>
        <taxon>Heterobranchia</taxon>
        <taxon>Euthyneura</taxon>
        <taxon>Panpulmonata</taxon>
        <taxon>Sacoglossa</taxon>
        <taxon>Placobranchoidea</taxon>
        <taxon>Plakobranchidae</taxon>
        <taxon>Elysia</taxon>
    </lineage>
</organism>
<accession>A0AAV4F689</accession>
<proteinExistence type="predicted"/>
<evidence type="ECO:0000313" key="2">
    <source>
        <dbReference type="Proteomes" id="UP000762676"/>
    </source>
</evidence>